<evidence type="ECO:0000256" key="2">
    <source>
        <dbReference type="ARBA" id="ARBA00022840"/>
    </source>
</evidence>
<evidence type="ECO:0000313" key="7">
    <source>
        <dbReference type="Proteomes" id="UP001418796"/>
    </source>
</evidence>
<dbReference type="PANTHER" id="PTHR22683">
    <property type="entry name" value="SPORULATION PROTEIN RELATED"/>
    <property type="match status" value="1"/>
</dbReference>
<evidence type="ECO:0000259" key="5">
    <source>
        <dbReference type="PROSITE" id="PS50901"/>
    </source>
</evidence>
<keyword evidence="1 3" id="KW-0547">Nucleotide-binding</keyword>
<sequence length="484" mass="55496">MSFRDRLWKYRGHRILPHMKNGVRNSILIVFIPIFLLGMYVNFRNHFPIINWVDIHQYQVFTQVSEWNWLLIARGTGVSILFGLGAVGIAYLLFHENYKSIWHRQKISRMFFSNRFVEEQRIQAESQWSEKQVSKNKIIYFPRAYYKKKKGHIFIRIAMDMSRFQDRYLNLGKDLESGLFCDLVDREVEENFVVFKLLYDASKKRIPIQEVTVQNGSMKLMDGVYWSFDKLPHMLIAGGTGGGKTYFILTIIQAVIKSNAEIKILDPKNADLADLEAVLPKGTVFSKSAGILMTLRKSVEGMMKRSEDMKNMPEYRTGENYAYLGLPPVFIFFDEYVAFMDLLDHTERQEAMGYMKQLVMLGRQMGYFLVLGAQRPDAKYLADGIRDQFNFRVTLGRMSETGYGMMFGDSDKTFINKSVKGRGYADSGTSTIMEFYSPFVPKGYDFMKEIEQASVGEVGASATAVASGNVATASETSVGNERSE</sequence>
<dbReference type="SUPFAM" id="SSF52540">
    <property type="entry name" value="P-loop containing nucleoside triphosphate hydrolases"/>
    <property type="match status" value="1"/>
</dbReference>
<accession>A0ABU9VEC4</accession>
<feature type="binding site" evidence="3">
    <location>
        <begin position="238"/>
        <end position="245"/>
    </location>
    <ligand>
        <name>ATP</name>
        <dbReference type="ChEBI" id="CHEBI:30616"/>
    </ligand>
</feature>
<dbReference type="PROSITE" id="PS50901">
    <property type="entry name" value="FTSK"/>
    <property type="match status" value="1"/>
</dbReference>
<name>A0ABU9VEC4_9BACI</name>
<gene>
    <name evidence="6" type="ORF">MKY91_03685</name>
</gene>
<feature type="transmembrane region" description="Helical" evidence="4">
    <location>
        <begin position="21"/>
        <end position="43"/>
    </location>
</feature>
<proteinExistence type="predicted"/>
<feature type="domain" description="FtsK" evidence="5">
    <location>
        <begin position="221"/>
        <end position="404"/>
    </location>
</feature>
<evidence type="ECO:0000256" key="3">
    <source>
        <dbReference type="PROSITE-ProRule" id="PRU00289"/>
    </source>
</evidence>
<dbReference type="EMBL" id="JBCITK010000001">
    <property type="protein sequence ID" value="MEN0642262.1"/>
    <property type="molecule type" value="Genomic_DNA"/>
</dbReference>
<dbReference type="InterPro" id="IPR050206">
    <property type="entry name" value="FtsK/SpoIIIE/SftA"/>
</dbReference>
<organism evidence="6 7">
    <name type="scientific">Alkalicoccobacillus gibsonii</name>
    <dbReference type="NCBI Taxonomy" id="79881"/>
    <lineage>
        <taxon>Bacteria</taxon>
        <taxon>Bacillati</taxon>
        <taxon>Bacillota</taxon>
        <taxon>Bacilli</taxon>
        <taxon>Bacillales</taxon>
        <taxon>Bacillaceae</taxon>
        <taxon>Alkalicoccobacillus</taxon>
    </lineage>
</organism>
<dbReference type="PANTHER" id="PTHR22683:SF47">
    <property type="entry name" value="FTSK DOMAIN-CONTAINING PROTEIN YDCQ"/>
    <property type="match status" value="1"/>
</dbReference>
<evidence type="ECO:0000256" key="1">
    <source>
        <dbReference type="ARBA" id="ARBA00022741"/>
    </source>
</evidence>
<dbReference type="RefSeq" id="WP_343129397.1">
    <property type="nucleotide sequence ID" value="NZ_JBCITK010000001.1"/>
</dbReference>
<keyword evidence="4" id="KW-0472">Membrane</keyword>
<evidence type="ECO:0000313" key="6">
    <source>
        <dbReference type="EMBL" id="MEN0642262.1"/>
    </source>
</evidence>
<keyword evidence="7" id="KW-1185">Reference proteome</keyword>
<protein>
    <submittedName>
        <fullName evidence="6">FtsK/SpoIIIE domain-containing protein</fullName>
    </submittedName>
</protein>
<feature type="transmembrane region" description="Helical" evidence="4">
    <location>
        <begin position="71"/>
        <end position="94"/>
    </location>
</feature>
<dbReference type="Proteomes" id="UP001418796">
    <property type="component" value="Unassembled WGS sequence"/>
</dbReference>
<keyword evidence="4" id="KW-0812">Transmembrane</keyword>
<reference evidence="6 7" key="1">
    <citation type="submission" date="2024-03" db="EMBL/GenBank/DDBJ databases">
        <title>Bacilli Hybrid Assemblies.</title>
        <authorList>
            <person name="Kovac J."/>
        </authorList>
    </citation>
    <scope>NUCLEOTIDE SEQUENCE [LARGE SCALE GENOMIC DNA]</scope>
    <source>
        <strain evidence="6 7">FSL R7-0666</strain>
    </source>
</reference>
<evidence type="ECO:0000256" key="4">
    <source>
        <dbReference type="SAM" id="Phobius"/>
    </source>
</evidence>
<dbReference type="InterPro" id="IPR027417">
    <property type="entry name" value="P-loop_NTPase"/>
</dbReference>
<dbReference type="InterPro" id="IPR002543">
    <property type="entry name" value="FtsK_dom"/>
</dbReference>
<keyword evidence="4" id="KW-1133">Transmembrane helix</keyword>
<dbReference type="InterPro" id="IPR002789">
    <property type="entry name" value="HerA_central"/>
</dbReference>
<dbReference type="Gene3D" id="3.40.50.300">
    <property type="entry name" value="P-loop containing nucleotide triphosphate hydrolases"/>
    <property type="match status" value="1"/>
</dbReference>
<keyword evidence="2 3" id="KW-0067">ATP-binding</keyword>
<comment type="caution">
    <text evidence="6">The sequence shown here is derived from an EMBL/GenBank/DDBJ whole genome shotgun (WGS) entry which is preliminary data.</text>
</comment>
<dbReference type="Pfam" id="PF01935">
    <property type="entry name" value="DUF87"/>
    <property type="match status" value="1"/>
</dbReference>